<organism evidence="1 2">
    <name type="scientific">Myroides odoratus</name>
    <name type="common">Flavobacterium odoratum</name>
    <dbReference type="NCBI Taxonomy" id="256"/>
    <lineage>
        <taxon>Bacteria</taxon>
        <taxon>Pseudomonadati</taxon>
        <taxon>Bacteroidota</taxon>
        <taxon>Flavobacteriia</taxon>
        <taxon>Flavobacteriales</taxon>
        <taxon>Flavobacteriaceae</taxon>
        <taxon>Myroides</taxon>
    </lineage>
</organism>
<gene>
    <name evidence="1" type="ORF">NCTC11179_01324</name>
</gene>
<protein>
    <submittedName>
        <fullName evidence="1">Uncharacterized protein</fullName>
    </submittedName>
</protein>
<dbReference type="Proteomes" id="UP000255024">
    <property type="component" value="Unassembled WGS sequence"/>
</dbReference>
<keyword evidence="2" id="KW-1185">Reference proteome</keyword>
<proteinExistence type="predicted"/>
<dbReference type="AlphaFoldDB" id="A0A378RM51"/>
<dbReference type="RefSeq" id="WP_147279627.1">
    <property type="nucleotide sequence ID" value="NZ_CP068107.1"/>
</dbReference>
<dbReference type="EMBL" id="UGQL01000001">
    <property type="protein sequence ID" value="STZ27788.1"/>
    <property type="molecule type" value="Genomic_DNA"/>
</dbReference>
<reference evidence="1 2" key="1">
    <citation type="submission" date="2018-06" db="EMBL/GenBank/DDBJ databases">
        <authorList>
            <consortium name="Pathogen Informatics"/>
            <person name="Doyle S."/>
        </authorList>
    </citation>
    <scope>NUCLEOTIDE SEQUENCE [LARGE SCALE GENOMIC DNA]</scope>
    <source>
        <strain evidence="1 2">NCTC11179</strain>
    </source>
</reference>
<sequence length="221" mass="25697">MKYISFCFVMISFVGYSQEWDIKRDSIWNKYRNEYFIDWNTTSFVTQSNVDSTSQVYLRIFDKVKDISCEKDNDKIKDILYSGLSYPIEINVNAGDVFYKIVPKHFDDSKFAKNQSVYYLDAVEYSYISNHNEYLESYLGLPLGSVSVDYKVYRITAQQKTTVYKSYIAPTIQYLKDISSVLYRTKGGVVQTLVLNVCDAAIWEKEADDTIQIAPKALPKY</sequence>
<evidence type="ECO:0000313" key="1">
    <source>
        <dbReference type="EMBL" id="STZ27788.1"/>
    </source>
</evidence>
<evidence type="ECO:0000313" key="2">
    <source>
        <dbReference type="Proteomes" id="UP000255024"/>
    </source>
</evidence>
<accession>A0A378RM51</accession>
<name>A0A378RM51_MYROD</name>